<dbReference type="EMBL" id="LKST01000004">
    <property type="protein sequence ID" value="KQB83160.1"/>
    <property type="molecule type" value="Genomic_DNA"/>
</dbReference>
<dbReference type="Gene3D" id="1.10.10.10">
    <property type="entry name" value="Winged helix-like DNA-binding domain superfamily/Winged helix DNA-binding domain"/>
    <property type="match status" value="1"/>
</dbReference>
<dbReference type="InterPro" id="IPR008920">
    <property type="entry name" value="TF_FadR/GntR_C"/>
</dbReference>
<dbReference type="Gene3D" id="1.20.120.530">
    <property type="entry name" value="GntR ligand-binding domain-like"/>
    <property type="match status" value="1"/>
</dbReference>
<evidence type="ECO:0000313" key="6">
    <source>
        <dbReference type="EMBL" id="KQB83160.1"/>
    </source>
</evidence>
<keyword evidence="7" id="KW-1185">Reference proteome</keyword>
<evidence type="ECO:0000259" key="5">
    <source>
        <dbReference type="PROSITE" id="PS50949"/>
    </source>
</evidence>
<dbReference type="SMART" id="SM00895">
    <property type="entry name" value="FCD"/>
    <property type="match status" value="1"/>
</dbReference>
<dbReference type="PRINTS" id="PR00035">
    <property type="entry name" value="HTHGNTR"/>
</dbReference>
<keyword evidence="3" id="KW-0804">Transcription</keyword>
<protein>
    <submittedName>
        <fullName evidence="6">HTH-type transcriptional regulator LutR</fullName>
    </submittedName>
</protein>
<dbReference type="PATRIC" id="fig|1544416.3.peg.2128"/>
<gene>
    <name evidence="6" type="primary">lutR</name>
    <name evidence="6" type="ORF">Cocul_02133</name>
</gene>
<evidence type="ECO:0000256" key="1">
    <source>
        <dbReference type="ARBA" id="ARBA00023015"/>
    </source>
</evidence>
<keyword evidence="1" id="KW-0805">Transcription regulation</keyword>
<dbReference type="GO" id="GO:0003700">
    <property type="term" value="F:DNA-binding transcription factor activity"/>
    <property type="evidence" value="ECO:0007669"/>
    <property type="project" value="InterPro"/>
</dbReference>
<dbReference type="GO" id="GO:0003677">
    <property type="term" value="F:DNA binding"/>
    <property type="evidence" value="ECO:0007669"/>
    <property type="project" value="UniProtKB-KW"/>
</dbReference>
<dbReference type="PANTHER" id="PTHR43537:SF44">
    <property type="entry name" value="GNTR FAMILY REGULATORY PROTEIN"/>
    <property type="match status" value="1"/>
</dbReference>
<sequence length="260" mass="28671">MPLTLHARTPSAALTAMEGIKEYIRSNQLAPGDVLPSEATLCEQLGYSRSSIREAMRILSTLDIVEVRHGYGTYVSQISLEPLVNGLIFRTVLEAERSFDGLLSLVDAREALDISLGRQLIDALDEETEAKLRDLAETMSQEREGDEPFTARDQEFHNQLMAKVSNPLIQELTEVFSRVHAAVAPALGLDGSENTQRTVEAHLRILDALHEGDVLAYEEAVRQHYAPLRVMIQKQAKERGFTDAAEGTEGSGEGAEKAEN</sequence>
<dbReference type="Proteomes" id="UP000050517">
    <property type="component" value="Unassembled WGS sequence"/>
</dbReference>
<name>A0A0Q1DSX4_9CORY</name>
<comment type="caution">
    <text evidence="6">The sequence shown here is derived from an EMBL/GenBank/DDBJ whole genome shotgun (WGS) entry which is preliminary data.</text>
</comment>
<dbReference type="RefSeq" id="WP_245622221.1">
    <property type="nucleotide sequence ID" value="NZ_LKST01000004.1"/>
</dbReference>
<dbReference type="Pfam" id="PF07729">
    <property type="entry name" value="FCD"/>
    <property type="match status" value="1"/>
</dbReference>
<reference evidence="6 7" key="1">
    <citation type="submission" date="2015-10" db="EMBL/GenBank/DDBJ databases">
        <title>Corynebacteirum lowii and Corynebacterium oculi species nova, derived from human clinical disease and and emended description of Corynebacterium mastiditis.</title>
        <authorList>
            <person name="Bernard K."/>
            <person name="Pacheco A.L."/>
            <person name="Mcdougall C."/>
            <person name="Burtx T."/>
            <person name="Weibe D."/>
            <person name="Tyler S."/>
            <person name="Olson A.B."/>
            <person name="Cnockaert M."/>
            <person name="Eguchi H."/>
            <person name="Kuwahara T."/>
            <person name="Nakayama-Imaohji H."/>
            <person name="Boudewijins M."/>
            <person name="Van Hoecke F."/>
            <person name="Bernier A.-M."/>
            <person name="Vandamme P."/>
        </authorList>
    </citation>
    <scope>NUCLEOTIDE SEQUENCE [LARGE SCALE GENOMIC DNA]</scope>
    <source>
        <strain evidence="6 7">NML 130210</strain>
    </source>
</reference>
<dbReference type="InterPro" id="IPR011711">
    <property type="entry name" value="GntR_C"/>
</dbReference>
<accession>A0A0Q1DSX4</accession>
<dbReference type="InterPro" id="IPR000524">
    <property type="entry name" value="Tscrpt_reg_HTH_GntR"/>
</dbReference>
<feature type="region of interest" description="Disordered" evidence="4">
    <location>
        <begin position="240"/>
        <end position="260"/>
    </location>
</feature>
<evidence type="ECO:0000256" key="4">
    <source>
        <dbReference type="SAM" id="MobiDB-lite"/>
    </source>
</evidence>
<dbReference type="STRING" id="1544416.Cocul_02133"/>
<dbReference type="InterPro" id="IPR036388">
    <property type="entry name" value="WH-like_DNA-bd_sf"/>
</dbReference>
<dbReference type="SUPFAM" id="SSF48008">
    <property type="entry name" value="GntR ligand-binding domain-like"/>
    <property type="match status" value="1"/>
</dbReference>
<dbReference type="SMART" id="SM00345">
    <property type="entry name" value="HTH_GNTR"/>
    <property type="match status" value="1"/>
</dbReference>
<dbReference type="AlphaFoldDB" id="A0A0Q1DSX4"/>
<evidence type="ECO:0000313" key="7">
    <source>
        <dbReference type="Proteomes" id="UP000050517"/>
    </source>
</evidence>
<proteinExistence type="predicted"/>
<evidence type="ECO:0000256" key="3">
    <source>
        <dbReference type="ARBA" id="ARBA00023163"/>
    </source>
</evidence>
<evidence type="ECO:0000256" key="2">
    <source>
        <dbReference type="ARBA" id="ARBA00023125"/>
    </source>
</evidence>
<organism evidence="6 7">
    <name type="scientific">Corynebacterium oculi</name>
    <dbReference type="NCBI Taxonomy" id="1544416"/>
    <lineage>
        <taxon>Bacteria</taxon>
        <taxon>Bacillati</taxon>
        <taxon>Actinomycetota</taxon>
        <taxon>Actinomycetes</taxon>
        <taxon>Mycobacteriales</taxon>
        <taxon>Corynebacteriaceae</taxon>
        <taxon>Corynebacterium</taxon>
    </lineage>
</organism>
<dbReference type="Pfam" id="PF00392">
    <property type="entry name" value="GntR"/>
    <property type="match status" value="1"/>
</dbReference>
<dbReference type="PROSITE" id="PS50949">
    <property type="entry name" value="HTH_GNTR"/>
    <property type="match status" value="1"/>
</dbReference>
<dbReference type="CDD" id="cd07377">
    <property type="entry name" value="WHTH_GntR"/>
    <property type="match status" value="1"/>
</dbReference>
<feature type="domain" description="HTH gntR-type" evidence="5">
    <location>
        <begin position="10"/>
        <end position="78"/>
    </location>
</feature>
<dbReference type="PANTHER" id="PTHR43537">
    <property type="entry name" value="TRANSCRIPTIONAL REGULATOR, GNTR FAMILY"/>
    <property type="match status" value="1"/>
</dbReference>
<dbReference type="SUPFAM" id="SSF46785">
    <property type="entry name" value="Winged helix' DNA-binding domain"/>
    <property type="match status" value="1"/>
</dbReference>
<keyword evidence="2" id="KW-0238">DNA-binding</keyword>
<dbReference type="InterPro" id="IPR036390">
    <property type="entry name" value="WH_DNA-bd_sf"/>
</dbReference>